<keyword evidence="2" id="KW-1185">Reference proteome</keyword>
<protein>
    <submittedName>
        <fullName evidence="1">Uncharacterized protein</fullName>
    </submittedName>
</protein>
<sequence length="50" mass="5647">MSVPFIINLYENLVTCKQLKTLILTIVQRINGINGLIRCTIVSISENRCP</sequence>
<comment type="caution">
    <text evidence="1">The sequence shown here is derived from an EMBL/GenBank/DDBJ whole genome shotgun (WGS) entry which is preliminary data.</text>
</comment>
<proteinExistence type="predicted"/>
<organism evidence="1 2">
    <name type="scientific">Candidatus Thiomargarita nelsonii</name>
    <dbReference type="NCBI Taxonomy" id="1003181"/>
    <lineage>
        <taxon>Bacteria</taxon>
        <taxon>Pseudomonadati</taxon>
        <taxon>Pseudomonadota</taxon>
        <taxon>Gammaproteobacteria</taxon>
        <taxon>Thiotrichales</taxon>
        <taxon>Thiotrichaceae</taxon>
        <taxon>Thiomargarita</taxon>
    </lineage>
</organism>
<dbReference type="EMBL" id="LUTY01001498">
    <property type="protein sequence ID" value="OAD21630.1"/>
    <property type="molecule type" value="Genomic_DNA"/>
</dbReference>
<name>A0A176S0T6_9GAMM</name>
<evidence type="ECO:0000313" key="1">
    <source>
        <dbReference type="EMBL" id="OAD21630.1"/>
    </source>
</evidence>
<reference evidence="1 2" key="1">
    <citation type="submission" date="2016-05" db="EMBL/GenBank/DDBJ databases">
        <title>Single-cell genome of chain-forming Candidatus Thiomargarita nelsonii and comparison to other large sulfur-oxidizing bacteria.</title>
        <authorList>
            <person name="Winkel M."/>
            <person name="Salman V."/>
            <person name="Woyke T."/>
            <person name="Schulz-Vogt H."/>
            <person name="Richter M."/>
            <person name="Flood B."/>
            <person name="Bailey J."/>
            <person name="Amann R."/>
            <person name="Mussmann M."/>
        </authorList>
    </citation>
    <scope>NUCLEOTIDE SEQUENCE [LARGE SCALE GENOMIC DNA]</scope>
    <source>
        <strain evidence="1 2">THI036</strain>
    </source>
</reference>
<evidence type="ECO:0000313" key="2">
    <source>
        <dbReference type="Proteomes" id="UP000076962"/>
    </source>
</evidence>
<gene>
    <name evidence="1" type="ORF">THIOM_002596</name>
</gene>
<accession>A0A176S0T6</accession>
<dbReference type="Proteomes" id="UP000076962">
    <property type="component" value="Unassembled WGS sequence"/>
</dbReference>
<dbReference type="AlphaFoldDB" id="A0A176S0T6"/>